<sequence length="378" mass="40037">MSGKSVAVIGAGLAGLSAAITLQDAGCDVEVFESSDRVGGRVATDVIDGYRLDRGFQLINARYPELVRLGIVSELDFIVASRTIDISLGTSQVSLGDPRRHPFSALNPATGSILTKVRFLSYLTSHAKAGMSVEEELIQYGNLYARVLKPFLSGVFLTSPANVDAVSGKEIIRSFISGKPGLPAHGVGELAKALAKRVNTIHLNSRIDALDQVDADSVIVATDVTTAAQLLDIPNVPKLASSTTWYHEIPEGVTSSKNLLIDGQTRGPVINSIAISNMVPSYAPSGKTLLSSTTIDFASESEVRRHLAIMWGVSSSDWALIAKYEIPKSLPIFGVGVQGAQSSQFAEAVFIAGDYRTAPSQNGALLSGRLAAQELLLN</sequence>
<reference evidence="2 3" key="1">
    <citation type="submission" date="2016-07" db="EMBL/GenBank/DDBJ databases">
        <title>High microdiversification within the ubiquitous acI lineage of Actinobacteria.</title>
        <authorList>
            <person name="Neuenschwander S.M."/>
            <person name="Salcher M."/>
            <person name="Ghai R."/>
            <person name="Pernthaler J."/>
        </authorList>
    </citation>
    <scope>NUCLEOTIDE SEQUENCE [LARGE SCALE GENOMIC DNA]</scope>
    <source>
        <strain evidence="2">MMS-21-155</strain>
    </source>
</reference>
<gene>
    <name evidence="2" type="ORF">A1s21155_04005</name>
</gene>
<dbReference type="GO" id="GO:0016491">
    <property type="term" value="F:oxidoreductase activity"/>
    <property type="evidence" value="ECO:0007669"/>
    <property type="project" value="InterPro"/>
</dbReference>
<organism evidence="2 3">
    <name type="scientific">Candidatus Planktophila dulcis</name>
    <dbReference type="NCBI Taxonomy" id="1884914"/>
    <lineage>
        <taxon>Bacteria</taxon>
        <taxon>Bacillati</taxon>
        <taxon>Actinomycetota</taxon>
        <taxon>Actinomycetes</taxon>
        <taxon>Candidatus Nanopelagicales</taxon>
        <taxon>Candidatus Nanopelagicaceae</taxon>
        <taxon>Candidatus Planktophila</taxon>
    </lineage>
</organism>
<evidence type="ECO:0000313" key="3">
    <source>
        <dbReference type="Proteomes" id="UP000217216"/>
    </source>
</evidence>
<dbReference type="PANTHER" id="PTHR42841">
    <property type="entry name" value="AMINE OXIDASE"/>
    <property type="match status" value="1"/>
</dbReference>
<dbReference type="InterPro" id="IPR036188">
    <property type="entry name" value="FAD/NAD-bd_sf"/>
</dbReference>
<feature type="domain" description="Amine oxidase" evidence="1">
    <location>
        <begin position="13"/>
        <end position="376"/>
    </location>
</feature>
<accession>A0AAD0E520</accession>
<proteinExistence type="predicted"/>
<dbReference type="PRINTS" id="PR00419">
    <property type="entry name" value="ADXRDTASE"/>
</dbReference>
<evidence type="ECO:0000313" key="2">
    <source>
        <dbReference type="EMBL" id="ASY12124.1"/>
    </source>
</evidence>
<dbReference type="Proteomes" id="UP000217216">
    <property type="component" value="Chromosome"/>
</dbReference>
<dbReference type="InterPro" id="IPR002937">
    <property type="entry name" value="Amino_oxidase"/>
</dbReference>
<dbReference type="KEGG" id="plak:A1s21155_04005"/>
<dbReference type="RefSeq" id="WP_095696278.1">
    <property type="nucleotide sequence ID" value="NZ_CP016770.1"/>
</dbReference>
<dbReference type="SUPFAM" id="SSF51905">
    <property type="entry name" value="FAD/NAD(P)-binding domain"/>
    <property type="match status" value="1"/>
</dbReference>
<protein>
    <submittedName>
        <fullName evidence="2">Phytoene desaturase</fullName>
    </submittedName>
</protein>
<evidence type="ECO:0000259" key="1">
    <source>
        <dbReference type="Pfam" id="PF01593"/>
    </source>
</evidence>
<dbReference type="EMBL" id="CP016770">
    <property type="protein sequence ID" value="ASY12124.1"/>
    <property type="molecule type" value="Genomic_DNA"/>
</dbReference>
<keyword evidence="3" id="KW-1185">Reference proteome</keyword>
<dbReference type="Pfam" id="PF01593">
    <property type="entry name" value="Amino_oxidase"/>
    <property type="match status" value="1"/>
</dbReference>
<dbReference type="Gene3D" id="3.50.50.60">
    <property type="entry name" value="FAD/NAD(P)-binding domain"/>
    <property type="match status" value="1"/>
</dbReference>
<dbReference type="AlphaFoldDB" id="A0AAD0E520"/>
<name>A0AAD0E520_9ACTN</name>
<dbReference type="GeneID" id="300657319"/>